<gene>
    <name evidence="1" type="ORF">KPH14_012871</name>
</gene>
<evidence type="ECO:0000313" key="1">
    <source>
        <dbReference type="EMBL" id="KAK2578065.1"/>
    </source>
</evidence>
<evidence type="ECO:0000313" key="2">
    <source>
        <dbReference type="Proteomes" id="UP001258017"/>
    </source>
</evidence>
<organism evidence="1 2">
    <name type="scientific">Odynerus spinipes</name>
    <dbReference type="NCBI Taxonomy" id="1348599"/>
    <lineage>
        <taxon>Eukaryota</taxon>
        <taxon>Metazoa</taxon>
        <taxon>Ecdysozoa</taxon>
        <taxon>Arthropoda</taxon>
        <taxon>Hexapoda</taxon>
        <taxon>Insecta</taxon>
        <taxon>Pterygota</taxon>
        <taxon>Neoptera</taxon>
        <taxon>Endopterygota</taxon>
        <taxon>Hymenoptera</taxon>
        <taxon>Apocrita</taxon>
        <taxon>Aculeata</taxon>
        <taxon>Vespoidea</taxon>
        <taxon>Vespidae</taxon>
        <taxon>Eumeninae</taxon>
        <taxon>Odynerus</taxon>
    </lineage>
</organism>
<accession>A0AAD9REP1</accession>
<comment type="caution">
    <text evidence="1">The sequence shown here is derived from an EMBL/GenBank/DDBJ whole genome shotgun (WGS) entry which is preliminary data.</text>
</comment>
<feature type="non-terminal residue" evidence="1">
    <location>
        <position position="1"/>
    </location>
</feature>
<feature type="non-terminal residue" evidence="1">
    <location>
        <position position="276"/>
    </location>
</feature>
<dbReference type="AlphaFoldDB" id="A0AAD9REP1"/>
<dbReference type="EMBL" id="JAIFRP010000676">
    <property type="protein sequence ID" value="KAK2578065.1"/>
    <property type="molecule type" value="Genomic_DNA"/>
</dbReference>
<protein>
    <submittedName>
        <fullName evidence="1">Uncharacterized protein</fullName>
    </submittedName>
</protein>
<dbReference type="Proteomes" id="UP001258017">
    <property type="component" value="Unassembled WGS sequence"/>
</dbReference>
<keyword evidence="2" id="KW-1185">Reference proteome</keyword>
<sequence length="276" mass="32376">RHLERAHRNEEYVKKFVALPKGNIERKKIIETIRRNGNFLYNTEQKYNNDDLIVCRRPQINRKCTAQNFISRAKCKGFFTKNNIRHHFQQCAKKNVGRHVQVLGRAIQGRIHPLASDTLRKIIFLVLREDAVTRAICYDELLIIYANKMCIKYQHQHQQDMIRSCLRLLDRFLNALKNLNENVTHFASIYKPSIYDDCVRAINVIARYDSTKQMYEAPSVASRLGTLIKQIGKLLITECIKRNDVERQQTTENYLKLLVEDFGITVNKTVEETVSH</sequence>
<reference evidence="1" key="2">
    <citation type="journal article" date="2023" name="Commun. Biol.">
        <title>Intrasexual cuticular hydrocarbon dimorphism in a wasp sheds light on hydrocarbon biosynthesis genes in Hymenoptera.</title>
        <authorList>
            <person name="Moris V.C."/>
            <person name="Podsiadlowski L."/>
            <person name="Martin S."/>
            <person name="Oeyen J.P."/>
            <person name="Donath A."/>
            <person name="Petersen M."/>
            <person name="Wilbrandt J."/>
            <person name="Misof B."/>
            <person name="Liedtke D."/>
            <person name="Thamm M."/>
            <person name="Scheiner R."/>
            <person name="Schmitt T."/>
            <person name="Niehuis O."/>
        </authorList>
    </citation>
    <scope>NUCLEOTIDE SEQUENCE</scope>
    <source>
        <strain evidence="1">GBR_01_08_01A</strain>
    </source>
</reference>
<name>A0AAD9REP1_9HYME</name>
<reference evidence="1" key="1">
    <citation type="submission" date="2021-08" db="EMBL/GenBank/DDBJ databases">
        <authorList>
            <person name="Misof B."/>
            <person name="Oliver O."/>
            <person name="Podsiadlowski L."/>
            <person name="Donath A."/>
            <person name="Peters R."/>
            <person name="Mayer C."/>
            <person name="Rust J."/>
            <person name="Gunkel S."/>
            <person name="Lesny P."/>
            <person name="Martin S."/>
            <person name="Oeyen J.P."/>
            <person name="Petersen M."/>
            <person name="Panagiotis P."/>
            <person name="Wilbrandt J."/>
            <person name="Tanja T."/>
        </authorList>
    </citation>
    <scope>NUCLEOTIDE SEQUENCE</scope>
    <source>
        <strain evidence="1">GBR_01_08_01A</strain>
        <tissue evidence="1">Thorax + abdomen</tissue>
    </source>
</reference>
<proteinExistence type="predicted"/>
<dbReference type="PANTHER" id="PTHR33480">
    <property type="entry name" value="SET DOMAIN-CONTAINING PROTEIN-RELATED"/>
    <property type="match status" value="1"/>
</dbReference>
<dbReference type="PANTHER" id="PTHR33480:SF1">
    <property type="entry name" value="TYR RECOMBINASE DOMAIN-CONTAINING PROTEIN"/>
    <property type="match status" value="1"/>
</dbReference>